<keyword evidence="1" id="KW-1133">Transmembrane helix</keyword>
<evidence type="ECO:0000313" key="3">
    <source>
        <dbReference type="Proteomes" id="UP000306196"/>
    </source>
</evidence>
<dbReference type="AlphaFoldDB" id="A0A5R8KAW6"/>
<dbReference type="RefSeq" id="WP_138087592.1">
    <property type="nucleotide sequence ID" value="NZ_VAUV01000013.1"/>
</dbReference>
<reference evidence="2 3" key="1">
    <citation type="submission" date="2019-05" db="EMBL/GenBank/DDBJ databases">
        <title>Verrucobacter flavum gen. nov., sp. nov. a new member of the family Verrucomicrobiaceae.</title>
        <authorList>
            <person name="Szuroczki S."/>
            <person name="Abbaszade G."/>
            <person name="Szabo A."/>
            <person name="Felfoldi T."/>
            <person name="Schumann P."/>
            <person name="Boka K."/>
            <person name="Keki Z."/>
            <person name="Toumi M."/>
            <person name="Toth E."/>
        </authorList>
    </citation>
    <scope>NUCLEOTIDE SEQUENCE [LARGE SCALE GENOMIC DNA]</scope>
    <source>
        <strain evidence="2 3">MG-N-17</strain>
    </source>
</reference>
<accession>A0A5R8KAW6</accession>
<organism evidence="2 3">
    <name type="scientific">Phragmitibacter flavus</name>
    <dbReference type="NCBI Taxonomy" id="2576071"/>
    <lineage>
        <taxon>Bacteria</taxon>
        <taxon>Pseudomonadati</taxon>
        <taxon>Verrucomicrobiota</taxon>
        <taxon>Verrucomicrobiia</taxon>
        <taxon>Verrucomicrobiales</taxon>
        <taxon>Verrucomicrobiaceae</taxon>
        <taxon>Phragmitibacter</taxon>
    </lineage>
</organism>
<name>A0A5R8KAW6_9BACT</name>
<proteinExistence type="predicted"/>
<evidence type="ECO:0000256" key="1">
    <source>
        <dbReference type="SAM" id="Phobius"/>
    </source>
</evidence>
<sequence>MKIYLRIILGMLLILSPVFWYGYQLGQYEQGAKNIAMHLSSMSDDDWSKVYDTGESLYKKLIIESRNDHAVVPVDKLPPDLKALGFDGATLESDGLYFSIGGGHMLNSASVRIIIFPPEGETQRVEINGWRELRTWNRD</sequence>
<protein>
    <submittedName>
        <fullName evidence="2">Uncharacterized protein</fullName>
    </submittedName>
</protein>
<dbReference type="EMBL" id="VAUV01000013">
    <property type="protein sequence ID" value="TLD69450.1"/>
    <property type="molecule type" value="Genomic_DNA"/>
</dbReference>
<keyword evidence="3" id="KW-1185">Reference proteome</keyword>
<gene>
    <name evidence="2" type="ORF">FEM03_17560</name>
</gene>
<dbReference type="Proteomes" id="UP000306196">
    <property type="component" value="Unassembled WGS sequence"/>
</dbReference>
<evidence type="ECO:0000313" key="2">
    <source>
        <dbReference type="EMBL" id="TLD69450.1"/>
    </source>
</evidence>
<comment type="caution">
    <text evidence="2">The sequence shown here is derived from an EMBL/GenBank/DDBJ whole genome shotgun (WGS) entry which is preliminary data.</text>
</comment>
<feature type="transmembrane region" description="Helical" evidence="1">
    <location>
        <begin position="7"/>
        <end position="23"/>
    </location>
</feature>
<keyword evidence="1" id="KW-0812">Transmembrane</keyword>
<keyword evidence="1" id="KW-0472">Membrane</keyword>